<evidence type="ECO:0000256" key="1">
    <source>
        <dbReference type="ARBA" id="ARBA00010617"/>
    </source>
</evidence>
<dbReference type="InterPro" id="IPR050121">
    <property type="entry name" value="Cytochrome_P450_monoxygenase"/>
</dbReference>
<keyword evidence="2" id="KW-0349">Heme</keyword>
<sequence length="109" mass="11938">MASILLDNINGAQTTTTAALTYVFWNLACNPERQEMSRKKLTQLDLDESDGLPRFSDIDKAPVLDASIRESFRINPISSGRAERVIPHDEVYDGVIIAAGVSFVLITAA</sequence>
<dbReference type="InterPro" id="IPR036396">
    <property type="entry name" value="Cyt_P450_sf"/>
</dbReference>
<dbReference type="PANTHER" id="PTHR24305">
    <property type="entry name" value="CYTOCHROME P450"/>
    <property type="match status" value="1"/>
</dbReference>
<evidence type="ECO:0000256" key="2">
    <source>
        <dbReference type="ARBA" id="ARBA00022617"/>
    </source>
</evidence>
<evidence type="ECO:0000313" key="5">
    <source>
        <dbReference type="EMBL" id="KZZ89431.1"/>
    </source>
</evidence>
<comment type="caution">
    <text evidence="5">The sequence shown here is derived from an EMBL/GenBank/DDBJ whole genome shotgun (WGS) entry which is preliminary data.</text>
</comment>
<keyword evidence="6" id="KW-1185">Reference proteome</keyword>
<dbReference type="PANTHER" id="PTHR24305:SF166">
    <property type="entry name" value="CYTOCHROME P450 12A4, MITOCHONDRIAL-RELATED"/>
    <property type="match status" value="1"/>
</dbReference>
<dbReference type="Gene3D" id="1.10.630.10">
    <property type="entry name" value="Cytochrome P450"/>
    <property type="match status" value="1"/>
</dbReference>
<dbReference type="SUPFAM" id="SSF48264">
    <property type="entry name" value="Cytochrome P450"/>
    <property type="match status" value="1"/>
</dbReference>
<keyword evidence="4" id="KW-0408">Iron</keyword>
<organism evidence="5 6">
    <name type="scientific">Moelleriella libera RCEF 2490</name>
    <dbReference type="NCBI Taxonomy" id="1081109"/>
    <lineage>
        <taxon>Eukaryota</taxon>
        <taxon>Fungi</taxon>
        <taxon>Dikarya</taxon>
        <taxon>Ascomycota</taxon>
        <taxon>Pezizomycotina</taxon>
        <taxon>Sordariomycetes</taxon>
        <taxon>Hypocreomycetidae</taxon>
        <taxon>Hypocreales</taxon>
        <taxon>Clavicipitaceae</taxon>
        <taxon>Moelleriella</taxon>
    </lineage>
</organism>
<dbReference type="GO" id="GO:0016705">
    <property type="term" value="F:oxidoreductase activity, acting on paired donors, with incorporation or reduction of molecular oxygen"/>
    <property type="evidence" value="ECO:0007669"/>
    <property type="project" value="InterPro"/>
</dbReference>
<evidence type="ECO:0000313" key="6">
    <source>
        <dbReference type="Proteomes" id="UP000078544"/>
    </source>
</evidence>
<dbReference type="Pfam" id="PF00067">
    <property type="entry name" value="p450"/>
    <property type="match status" value="1"/>
</dbReference>
<evidence type="ECO:0000256" key="4">
    <source>
        <dbReference type="ARBA" id="ARBA00023004"/>
    </source>
</evidence>
<dbReference type="EMBL" id="AZGY01000025">
    <property type="protein sequence ID" value="KZZ89431.1"/>
    <property type="molecule type" value="Genomic_DNA"/>
</dbReference>
<dbReference type="GO" id="GO:0005506">
    <property type="term" value="F:iron ion binding"/>
    <property type="evidence" value="ECO:0007669"/>
    <property type="project" value="InterPro"/>
</dbReference>
<dbReference type="GO" id="GO:0020037">
    <property type="term" value="F:heme binding"/>
    <property type="evidence" value="ECO:0007669"/>
    <property type="project" value="InterPro"/>
</dbReference>
<protein>
    <submittedName>
        <fullName evidence="5">Cytochrome P450</fullName>
    </submittedName>
</protein>
<dbReference type="GO" id="GO:0004497">
    <property type="term" value="F:monooxygenase activity"/>
    <property type="evidence" value="ECO:0007669"/>
    <property type="project" value="InterPro"/>
</dbReference>
<evidence type="ECO:0000256" key="3">
    <source>
        <dbReference type="ARBA" id="ARBA00022723"/>
    </source>
</evidence>
<accession>A0A167WYP3</accession>
<dbReference type="InterPro" id="IPR001128">
    <property type="entry name" value="Cyt_P450"/>
</dbReference>
<name>A0A167WYP3_9HYPO</name>
<dbReference type="Proteomes" id="UP000078544">
    <property type="component" value="Unassembled WGS sequence"/>
</dbReference>
<proteinExistence type="inferred from homology"/>
<gene>
    <name evidence="5" type="ORF">AAL_07730</name>
</gene>
<reference evidence="5 6" key="1">
    <citation type="journal article" date="2016" name="Genome Biol. Evol.">
        <title>Divergent and convergent evolution of fungal pathogenicity.</title>
        <authorList>
            <person name="Shang Y."/>
            <person name="Xiao G."/>
            <person name="Zheng P."/>
            <person name="Cen K."/>
            <person name="Zhan S."/>
            <person name="Wang C."/>
        </authorList>
    </citation>
    <scope>NUCLEOTIDE SEQUENCE [LARGE SCALE GENOMIC DNA]</scope>
    <source>
        <strain evidence="5 6">RCEF 2490</strain>
    </source>
</reference>
<keyword evidence="3" id="KW-0479">Metal-binding</keyword>
<dbReference type="OrthoDB" id="1470350at2759"/>
<dbReference type="STRING" id="1081109.A0A167WYP3"/>
<dbReference type="AlphaFoldDB" id="A0A167WYP3"/>
<comment type="similarity">
    <text evidence="1">Belongs to the cytochrome P450 family.</text>
</comment>